<feature type="transmembrane region" description="Helical" evidence="5">
    <location>
        <begin position="432"/>
        <end position="452"/>
    </location>
</feature>
<name>A0A644XSG6_9ZZZZ</name>
<evidence type="ECO:0008006" key="7">
    <source>
        <dbReference type="Google" id="ProtNLM"/>
    </source>
</evidence>
<evidence type="ECO:0000256" key="3">
    <source>
        <dbReference type="ARBA" id="ARBA00022989"/>
    </source>
</evidence>
<feature type="transmembrane region" description="Helical" evidence="5">
    <location>
        <begin position="346"/>
        <end position="375"/>
    </location>
</feature>
<gene>
    <name evidence="6" type="ORF">SDC9_63458</name>
</gene>
<sequence>MDRAKLRGLILGVILALVCFALPLDGLTVQGRKALALTVMTVVFWAFQVSHSGYVAGLYLVLLIILKVAKPTVVLAPLATSSTFLIMGAYLLAASVRSSALGERIAYFMLRFVSSYRSLIIVIYLLTFVLSLIIPHAWPRALLIMSVMLVVIDTAQIGVQDARQIGFAVFASSVPISLIFLTGASITNPLAVQYAQVDLGWIGWLKVMGIPSMVASVLTCILFLLLFKQHEKLSINKQAIQEKYEQLGPLSGKEKRILIWLVIAILSWATDSLHKIDIGWITFLITVLMSFPVIGEVLEARHWKEIPLHMILFITAATAIGKVGAETGMNAYIAHLVLPTHVPTNIFALAAVVTTFTMIVHLLLGSVLSVMGVAIPALLAFVSELSINPLVIVLWAYTVIGSHYILPFHHMNVLVGVGEGNGLYSQKETIRLGIPLIAVVYFITVVIQTLWWKTLGLIA</sequence>
<reference evidence="6" key="1">
    <citation type="submission" date="2019-08" db="EMBL/GenBank/DDBJ databases">
        <authorList>
            <person name="Kucharzyk K."/>
            <person name="Murdoch R.W."/>
            <person name="Higgins S."/>
            <person name="Loffler F."/>
        </authorList>
    </citation>
    <scope>NUCLEOTIDE SEQUENCE</scope>
</reference>
<keyword evidence="2 5" id="KW-0812">Transmembrane</keyword>
<keyword evidence="4 5" id="KW-0472">Membrane</keyword>
<organism evidence="6">
    <name type="scientific">bioreactor metagenome</name>
    <dbReference type="NCBI Taxonomy" id="1076179"/>
    <lineage>
        <taxon>unclassified sequences</taxon>
        <taxon>metagenomes</taxon>
        <taxon>ecological metagenomes</taxon>
    </lineage>
</organism>
<dbReference type="GO" id="GO:0005886">
    <property type="term" value="C:plasma membrane"/>
    <property type="evidence" value="ECO:0007669"/>
    <property type="project" value="TreeGrafter"/>
</dbReference>
<accession>A0A644XSG6</accession>
<dbReference type="PANTHER" id="PTHR10283:SF82">
    <property type="entry name" value="SOLUTE CARRIER FAMILY 13 MEMBER 2"/>
    <property type="match status" value="1"/>
</dbReference>
<evidence type="ECO:0000256" key="2">
    <source>
        <dbReference type="ARBA" id="ARBA00022692"/>
    </source>
</evidence>
<comment type="subcellular location">
    <subcellularLocation>
        <location evidence="1">Membrane</location>
        <topology evidence="1">Multi-pass membrane protein</topology>
    </subcellularLocation>
</comment>
<feature type="transmembrane region" description="Helical" evidence="5">
    <location>
        <begin position="166"/>
        <end position="187"/>
    </location>
</feature>
<feature type="transmembrane region" description="Helical" evidence="5">
    <location>
        <begin position="207"/>
        <end position="227"/>
    </location>
</feature>
<comment type="caution">
    <text evidence="6">The sequence shown here is derived from an EMBL/GenBank/DDBJ whole genome shotgun (WGS) entry which is preliminary data.</text>
</comment>
<evidence type="ECO:0000256" key="4">
    <source>
        <dbReference type="ARBA" id="ARBA00023136"/>
    </source>
</evidence>
<dbReference type="GO" id="GO:0008514">
    <property type="term" value="F:organic anion transmembrane transporter activity"/>
    <property type="evidence" value="ECO:0007669"/>
    <property type="project" value="UniProtKB-ARBA"/>
</dbReference>
<dbReference type="EMBL" id="VSSQ01002727">
    <property type="protein sequence ID" value="MPM17074.1"/>
    <property type="molecule type" value="Genomic_DNA"/>
</dbReference>
<evidence type="ECO:0000256" key="5">
    <source>
        <dbReference type="SAM" id="Phobius"/>
    </source>
</evidence>
<feature type="transmembrane region" description="Helical" evidence="5">
    <location>
        <begin position="114"/>
        <end position="134"/>
    </location>
</feature>
<feature type="transmembrane region" description="Helical" evidence="5">
    <location>
        <begin position="6"/>
        <end position="24"/>
    </location>
</feature>
<dbReference type="Pfam" id="PF00939">
    <property type="entry name" value="Na_sulph_symp"/>
    <property type="match status" value="1"/>
</dbReference>
<dbReference type="GO" id="GO:1905039">
    <property type="term" value="P:carboxylic acid transmembrane transport"/>
    <property type="evidence" value="ECO:0007669"/>
    <property type="project" value="UniProtKB-ARBA"/>
</dbReference>
<proteinExistence type="predicted"/>
<dbReference type="AlphaFoldDB" id="A0A644XSG6"/>
<keyword evidence="3 5" id="KW-1133">Transmembrane helix</keyword>
<feature type="transmembrane region" description="Helical" evidence="5">
    <location>
        <begin position="36"/>
        <end position="66"/>
    </location>
</feature>
<dbReference type="PANTHER" id="PTHR10283">
    <property type="entry name" value="SOLUTE CARRIER FAMILY 13 MEMBER"/>
    <property type="match status" value="1"/>
</dbReference>
<feature type="transmembrane region" description="Helical" evidence="5">
    <location>
        <begin position="72"/>
        <end position="93"/>
    </location>
</feature>
<feature type="transmembrane region" description="Helical" evidence="5">
    <location>
        <begin position="280"/>
        <end position="298"/>
    </location>
</feature>
<dbReference type="InterPro" id="IPR001898">
    <property type="entry name" value="SLC13A/DASS"/>
</dbReference>
<evidence type="ECO:0000313" key="6">
    <source>
        <dbReference type="EMBL" id="MPM17074.1"/>
    </source>
</evidence>
<feature type="transmembrane region" description="Helical" evidence="5">
    <location>
        <begin position="387"/>
        <end position="406"/>
    </location>
</feature>
<evidence type="ECO:0000256" key="1">
    <source>
        <dbReference type="ARBA" id="ARBA00004141"/>
    </source>
</evidence>
<protein>
    <recommendedName>
        <fullName evidence="7">Inner membrane protein YbhI</fullName>
    </recommendedName>
</protein>